<evidence type="ECO:0000313" key="1">
    <source>
        <dbReference type="EMBL" id="MBB4039851.1"/>
    </source>
</evidence>
<keyword evidence="2" id="KW-1185">Reference proteome</keyword>
<comment type="caution">
    <text evidence="1">The sequence shown here is derived from an EMBL/GenBank/DDBJ whole genome shotgun (WGS) entry which is preliminary data.</text>
</comment>
<gene>
    <name evidence="1" type="ORF">GGR34_001498</name>
</gene>
<protein>
    <submittedName>
        <fullName evidence="1">Uncharacterized protein</fullName>
    </submittedName>
</protein>
<dbReference type="AlphaFoldDB" id="A0A7W6IEU0"/>
<name>A0A7W6IEU0_9HYPH</name>
<sequence length="83" mass="9056">MENLSHHLIRSLHEAKSTAGSDYAAFRRLSLEAVNAVEAKGDIDDRLAEAIDAVRFPDTDDIDWIIQRAVAILGPSGRSPTTP</sequence>
<dbReference type="RefSeq" id="WP_027315556.1">
    <property type="nucleotide sequence ID" value="NZ_JACIDC010000004.1"/>
</dbReference>
<dbReference type="Proteomes" id="UP000519439">
    <property type="component" value="Unassembled WGS sequence"/>
</dbReference>
<organism evidence="1 2">
    <name type="scientific">Microvirga flocculans</name>
    <dbReference type="NCBI Taxonomy" id="217168"/>
    <lineage>
        <taxon>Bacteria</taxon>
        <taxon>Pseudomonadati</taxon>
        <taxon>Pseudomonadota</taxon>
        <taxon>Alphaproteobacteria</taxon>
        <taxon>Hyphomicrobiales</taxon>
        <taxon>Methylobacteriaceae</taxon>
        <taxon>Microvirga</taxon>
    </lineage>
</organism>
<accession>A0A7W6IEU0</accession>
<dbReference type="EMBL" id="JACIDC010000004">
    <property type="protein sequence ID" value="MBB4039851.1"/>
    <property type="molecule type" value="Genomic_DNA"/>
</dbReference>
<reference evidence="1 2" key="1">
    <citation type="submission" date="2020-08" db="EMBL/GenBank/DDBJ databases">
        <title>Genomic Encyclopedia of Type Strains, Phase IV (KMG-IV): sequencing the most valuable type-strain genomes for metagenomic binning, comparative biology and taxonomic classification.</title>
        <authorList>
            <person name="Goeker M."/>
        </authorList>
    </citation>
    <scope>NUCLEOTIDE SEQUENCE [LARGE SCALE GENOMIC DNA]</scope>
    <source>
        <strain evidence="1 2">DSM 15743</strain>
    </source>
</reference>
<proteinExistence type="predicted"/>
<evidence type="ECO:0000313" key="2">
    <source>
        <dbReference type="Proteomes" id="UP000519439"/>
    </source>
</evidence>